<dbReference type="SUPFAM" id="SSF46626">
    <property type="entry name" value="Cytochrome c"/>
    <property type="match status" value="3"/>
</dbReference>
<dbReference type="SUPFAM" id="SSF54665">
    <property type="entry name" value="CO dehydrogenase molybdoprotein N-domain-like"/>
    <property type="match status" value="1"/>
</dbReference>
<proteinExistence type="predicted"/>
<dbReference type="Gene3D" id="3.30.365.10">
    <property type="entry name" value="Aldehyde oxidase/xanthine dehydrogenase, molybdopterin binding domain"/>
    <property type="match status" value="4"/>
</dbReference>
<gene>
    <name evidence="6" type="ORF">EZH22_09210</name>
</gene>
<evidence type="ECO:0000313" key="7">
    <source>
        <dbReference type="Proteomes" id="UP000596427"/>
    </source>
</evidence>
<evidence type="ECO:0000256" key="4">
    <source>
        <dbReference type="PROSITE-ProRule" id="PRU00433"/>
    </source>
</evidence>
<accession>A0A974PRK4</accession>
<dbReference type="InterPro" id="IPR036909">
    <property type="entry name" value="Cyt_c-like_dom_sf"/>
</dbReference>
<dbReference type="InterPro" id="IPR008274">
    <property type="entry name" value="AldOxase/xan_DH_MoCoBD1"/>
</dbReference>
<dbReference type="Pfam" id="PF00034">
    <property type="entry name" value="Cytochrom_C"/>
    <property type="match status" value="1"/>
</dbReference>
<evidence type="ECO:0000256" key="1">
    <source>
        <dbReference type="ARBA" id="ARBA00022617"/>
    </source>
</evidence>
<name>A0A974PRK4_9HYPH</name>
<evidence type="ECO:0000259" key="5">
    <source>
        <dbReference type="PROSITE" id="PS51007"/>
    </source>
</evidence>
<feature type="domain" description="Cytochrome c" evidence="5">
    <location>
        <begin position="940"/>
        <end position="1048"/>
    </location>
</feature>
<dbReference type="GO" id="GO:0020037">
    <property type="term" value="F:heme binding"/>
    <property type="evidence" value="ECO:0007669"/>
    <property type="project" value="InterPro"/>
</dbReference>
<dbReference type="PANTHER" id="PTHR47495:SF1">
    <property type="entry name" value="BLL3820 PROTEIN"/>
    <property type="match status" value="1"/>
</dbReference>
<dbReference type="Pfam" id="PF13442">
    <property type="entry name" value="Cytochrome_CBB3"/>
    <property type="match status" value="1"/>
</dbReference>
<dbReference type="GO" id="GO:0046872">
    <property type="term" value="F:metal ion binding"/>
    <property type="evidence" value="ECO:0007669"/>
    <property type="project" value="UniProtKB-KW"/>
</dbReference>
<organism evidence="6 7">
    <name type="scientific">Xanthobacter dioxanivorans</name>
    <dbReference type="NCBI Taxonomy" id="2528964"/>
    <lineage>
        <taxon>Bacteria</taxon>
        <taxon>Pseudomonadati</taxon>
        <taxon>Pseudomonadota</taxon>
        <taxon>Alphaproteobacteria</taxon>
        <taxon>Hyphomicrobiales</taxon>
        <taxon>Xanthobacteraceae</taxon>
        <taxon>Xanthobacter</taxon>
    </lineage>
</organism>
<dbReference type="PROSITE" id="PS51007">
    <property type="entry name" value="CYTC"/>
    <property type="match status" value="3"/>
</dbReference>
<dbReference type="InterPro" id="IPR036856">
    <property type="entry name" value="Ald_Oxase/Xan_DH_a/b_sf"/>
</dbReference>
<keyword evidence="3 4" id="KW-0408">Iron</keyword>
<evidence type="ECO:0000256" key="2">
    <source>
        <dbReference type="ARBA" id="ARBA00022723"/>
    </source>
</evidence>
<dbReference type="Proteomes" id="UP000596427">
    <property type="component" value="Chromosome"/>
</dbReference>
<dbReference type="InterPro" id="IPR052516">
    <property type="entry name" value="N-heterocyclic_Hydroxylase"/>
</dbReference>
<dbReference type="EMBL" id="CP063362">
    <property type="protein sequence ID" value="QRG08444.1"/>
    <property type="molecule type" value="Genomic_DNA"/>
</dbReference>
<dbReference type="Pfam" id="PF20256">
    <property type="entry name" value="MoCoBD_2"/>
    <property type="match status" value="2"/>
</dbReference>
<dbReference type="GO" id="GO:0016491">
    <property type="term" value="F:oxidoreductase activity"/>
    <property type="evidence" value="ECO:0007669"/>
    <property type="project" value="InterPro"/>
</dbReference>
<dbReference type="KEGG" id="xdi:EZH22_09210"/>
<feature type="domain" description="Cytochrome c" evidence="5">
    <location>
        <begin position="795"/>
        <end position="898"/>
    </location>
</feature>
<dbReference type="InterPro" id="IPR009056">
    <property type="entry name" value="Cyt_c-like_dom"/>
</dbReference>
<keyword evidence="7" id="KW-1185">Reference proteome</keyword>
<dbReference type="SUPFAM" id="SSF56003">
    <property type="entry name" value="Molybdenum cofactor-binding domain"/>
    <property type="match status" value="2"/>
</dbReference>
<sequence length="1184" mass="125360">MTEPTPSPDTLLSRSGTLAVLRPALPVGGLQRTAAPREGALDLFLFLDDSGAVMAFNGHVDLGTGIRTALAQIVAEELDVAFDQVLMVLGHTGGTPNQGATIASDSIQVAAIPLRRAAAQARHHLVGLAAAELGLPPEALDVTDGVVRPRAGGNVGISYAALLSGRKDRLLLAEHVALKPVAEHRIVGQRMPRVDIPAKATGQFVYVHDVRVPGMLHGRVVRPPYAGVDAGAFIGTSLICVDEASVAGLPGVVAVVTMGDFVGVVAEREEQAAEAARRLVVRWKPTPPLPDLADVAQALRANPSTPRTLIDRGDVEAARTAAAVPMDRTYAWPYQMHASIGPSCAVADVRPDRVTVWSGTQNPYPLRADIALLLDVAEDDIDIIRFEAAGCYGRNCADDVAADAALLSRAIGRPVRVQLTREQEHAWEPKGAAQLMEVKGGLNADGTPAAYDFSTRYPSNAAVTLALLLTGRVPANNPVFEMGDRTAIPPYAYDNLRVVVHDMAPIVRAAWLRGVSALPNSFAHESYIDELAAEAGVDPVDYRLRHLHDPRAVDLVKEVAARADWAHRTGPRMEVVEGDVVRGQGFAYALYVHSKFPGYGAAWSAWVAEVEVNTATGDVKVSRVVVGQDSGLMINPAGIEHQIHGNVIQSTSRVLKEQVGFTDTAVASREWGAYPILTFPEVPVINVVLMPRPDEPPLGSGESASVPSAAAIANAIFDATGVRMREPPFTPDRVRAALAGRAPPAEPKPEKPKRSWFALAGAALAGALGMAAMALPIRGAIAPVAPPDPAQFSAEMIARGRQLAALGDCAVCHTVPGGIANAGGRAMRTPFGTVYATNLTPDAETGIGRWSYAAFERAMREGISRDGRHLYPAFPYTAFTKASDIDLQALYAYLMSQPAVSAPTPQAQMAFPLNIRPLLAGWNALFLRPGPLAPEPARSPQWNRGAYLVEGLGHCGACHTPRNLLGAEKQGAAEFAGAMVDGWEAPALTALSAAPIPWTEAELYSYLRTGFSRFHGTAAGPMAPVVQELAHLPDADIRAMAAYLASFADAGAAVADPAARAAEMETRAEASLRPLDSLGGKLYEGACAACHAKEGPTLFGVRPALALNTNVHATRPDNLIRVILDGIPSPAARDLGDMPAFRDSLDDTQVAALARYIRARFAPDAPAWEGLETTVARLRATPEH</sequence>
<dbReference type="PANTHER" id="PTHR47495">
    <property type="entry name" value="ALDEHYDE DEHYDROGENASE"/>
    <property type="match status" value="1"/>
</dbReference>
<dbReference type="Gene3D" id="3.90.1170.50">
    <property type="entry name" value="Aldehyde oxidase/xanthine dehydrogenase, a/b hammerhead"/>
    <property type="match status" value="1"/>
</dbReference>
<evidence type="ECO:0000313" key="6">
    <source>
        <dbReference type="EMBL" id="QRG08444.1"/>
    </source>
</evidence>
<dbReference type="SMART" id="SM01008">
    <property type="entry name" value="Ald_Xan_dh_C"/>
    <property type="match status" value="1"/>
</dbReference>
<dbReference type="InterPro" id="IPR000674">
    <property type="entry name" value="Ald_Oxase/Xan_DH_a/b"/>
</dbReference>
<dbReference type="Gene3D" id="1.10.760.10">
    <property type="entry name" value="Cytochrome c-like domain"/>
    <property type="match status" value="3"/>
</dbReference>
<dbReference type="InterPro" id="IPR046867">
    <property type="entry name" value="AldOxase/xan_DH_MoCoBD2"/>
</dbReference>
<dbReference type="AlphaFoldDB" id="A0A974PRK4"/>
<dbReference type="Pfam" id="PF02738">
    <property type="entry name" value="MoCoBD_1"/>
    <property type="match status" value="1"/>
</dbReference>
<feature type="domain" description="Cytochrome c" evidence="5">
    <location>
        <begin position="1074"/>
        <end position="1161"/>
    </location>
</feature>
<keyword evidence="2 4" id="KW-0479">Metal-binding</keyword>
<dbReference type="RefSeq" id="WP_203195352.1">
    <property type="nucleotide sequence ID" value="NZ_CP063362.1"/>
</dbReference>
<dbReference type="InterPro" id="IPR037165">
    <property type="entry name" value="AldOxase/xan_DH_Mopterin-bd_sf"/>
</dbReference>
<evidence type="ECO:0000256" key="3">
    <source>
        <dbReference type="ARBA" id="ARBA00023004"/>
    </source>
</evidence>
<keyword evidence="1 4" id="KW-0349">Heme</keyword>
<reference evidence="6 7" key="1">
    <citation type="submission" date="2020-10" db="EMBL/GenBank/DDBJ databases">
        <title>Degradation of 1,4-Dioxane by Xanthobacter sp. YN2, via a Novel Group-2 Soluble Di-Iron Monooxygenase.</title>
        <authorList>
            <person name="Ma F."/>
            <person name="Wang Y."/>
            <person name="Yang J."/>
            <person name="Guo H."/>
            <person name="Su D."/>
            <person name="Yu L."/>
        </authorList>
    </citation>
    <scope>NUCLEOTIDE SEQUENCE [LARGE SCALE GENOMIC DNA]</scope>
    <source>
        <strain evidence="6 7">YN2</strain>
    </source>
</reference>
<protein>
    <submittedName>
        <fullName evidence="6">Molybdopterin-dependent oxidoreductase</fullName>
    </submittedName>
</protein>
<dbReference type="GO" id="GO:0009055">
    <property type="term" value="F:electron transfer activity"/>
    <property type="evidence" value="ECO:0007669"/>
    <property type="project" value="InterPro"/>
</dbReference>